<evidence type="ECO:0000313" key="2">
    <source>
        <dbReference type="EMBL" id="KAK7254393.1"/>
    </source>
</evidence>
<name>A0ABR1GF14_AURAN</name>
<feature type="compositionally biased region" description="Basic and acidic residues" evidence="1">
    <location>
        <begin position="299"/>
        <end position="310"/>
    </location>
</feature>
<protein>
    <submittedName>
        <fullName evidence="2">Uncharacterized protein</fullName>
    </submittedName>
</protein>
<organism evidence="2 3">
    <name type="scientific">Aureococcus anophagefferens</name>
    <name type="common">Harmful bloom alga</name>
    <dbReference type="NCBI Taxonomy" id="44056"/>
    <lineage>
        <taxon>Eukaryota</taxon>
        <taxon>Sar</taxon>
        <taxon>Stramenopiles</taxon>
        <taxon>Ochrophyta</taxon>
        <taxon>Pelagophyceae</taxon>
        <taxon>Pelagomonadales</taxon>
        <taxon>Pelagomonadaceae</taxon>
        <taxon>Aureococcus</taxon>
    </lineage>
</organism>
<evidence type="ECO:0000256" key="1">
    <source>
        <dbReference type="SAM" id="MobiDB-lite"/>
    </source>
</evidence>
<proteinExistence type="predicted"/>
<comment type="caution">
    <text evidence="2">The sequence shown here is derived from an EMBL/GenBank/DDBJ whole genome shotgun (WGS) entry which is preliminary data.</text>
</comment>
<evidence type="ECO:0000313" key="3">
    <source>
        <dbReference type="Proteomes" id="UP001363151"/>
    </source>
</evidence>
<dbReference type="Proteomes" id="UP001363151">
    <property type="component" value="Unassembled WGS sequence"/>
</dbReference>
<sequence>MAPEKGKFPSAADRYKIVNAIGADDLRKKELQERKERERDALLERLREERANPTPVEEAPAERPKQVYLAYKQNGGDADDGSRLTIKLTIPPAWLDKPCAKLARVRRREGPRAPARRRADGVLFAPRELIRDVVGVDMETLFVVDPTKLDSRSTIKAVSLHYKVEIERGRGVLCFPPRGPSSRGRARRSGVVVKSSPLAANRDGSKPFTFGVKGKWCCVEVEVVKDGWLKLSRNEVLSYKGTHTYEAIAEARGGEEFVECWMPAAHLKPVIVNPLVDDNASLVPVAVVDPNEKKRRGLRPSERRALRDAGLDDSQIQKPKPKLRR</sequence>
<keyword evidence="3" id="KW-1185">Reference proteome</keyword>
<reference evidence="2 3" key="1">
    <citation type="submission" date="2024-03" db="EMBL/GenBank/DDBJ databases">
        <title>Aureococcus anophagefferens CCMP1851 and Kratosvirus quantuckense: Draft genome of a second virus-susceptible host strain in the model system.</title>
        <authorList>
            <person name="Chase E."/>
            <person name="Truchon A.R."/>
            <person name="Schepens W."/>
            <person name="Wilhelm S.W."/>
        </authorList>
    </citation>
    <scope>NUCLEOTIDE SEQUENCE [LARGE SCALE GENOMIC DNA]</scope>
    <source>
        <strain evidence="2 3">CCMP1851</strain>
    </source>
</reference>
<feature type="region of interest" description="Disordered" evidence="1">
    <location>
        <begin position="292"/>
        <end position="325"/>
    </location>
</feature>
<dbReference type="EMBL" id="JBBJCI010000030">
    <property type="protein sequence ID" value="KAK7254393.1"/>
    <property type="molecule type" value="Genomic_DNA"/>
</dbReference>
<accession>A0ABR1GF14</accession>
<gene>
    <name evidence="2" type="ORF">SO694_00150064</name>
</gene>